<dbReference type="Pfam" id="PF08388">
    <property type="entry name" value="GIIM"/>
    <property type="match status" value="1"/>
</dbReference>
<name>A0A2T1DXQ1_9CYAN</name>
<dbReference type="InterPro" id="IPR025960">
    <property type="entry name" value="RVT_N"/>
</dbReference>
<dbReference type="InterPro" id="IPR013597">
    <property type="entry name" value="Mat_intron_G2"/>
</dbReference>
<dbReference type="Pfam" id="PF13655">
    <property type="entry name" value="RVT_N"/>
    <property type="match status" value="1"/>
</dbReference>
<keyword evidence="3" id="KW-0808">Transferase</keyword>
<dbReference type="GO" id="GO:0003964">
    <property type="term" value="F:RNA-directed DNA polymerase activity"/>
    <property type="evidence" value="ECO:0007669"/>
    <property type="project" value="UniProtKB-KW"/>
</dbReference>
<dbReference type="InterPro" id="IPR002711">
    <property type="entry name" value="HNH"/>
</dbReference>
<keyword evidence="4" id="KW-1185">Reference proteome</keyword>
<reference evidence="4" key="1">
    <citation type="submission" date="2018-02" db="EMBL/GenBank/DDBJ databases">
        <authorList>
            <person name="Moore K."/>
            <person name="Momper L."/>
        </authorList>
    </citation>
    <scope>NUCLEOTIDE SEQUENCE [LARGE SCALE GENOMIC DNA]</scope>
    <source>
        <strain evidence="4">ULC18</strain>
    </source>
</reference>
<evidence type="ECO:0000256" key="1">
    <source>
        <dbReference type="SAM" id="MobiDB-lite"/>
    </source>
</evidence>
<comment type="caution">
    <text evidence="3">The sequence shown here is derived from an EMBL/GenBank/DDBJ whole genome shotgun (WGS) entry which is preliminary data.</text>
</comment>
<evidence type="ECO:0000259" key="2">
    <source>
        <dbReference type="PROSITE" id="PS50878"/>
    </source>
</evidence>
<dbReference type="InterPro" id="IPR000477">
    <property type="entry name" value="RT_dom"/>
</dbReference>
<proteinExistence type="predicted"/>
<dbReference type="NCBIfam" id="TIGR04416">
    <property type="entry name" value="group_II_RT_mat"/>
    <property type="match status" value="1"/>
</dbReference>
<dbReference type="GO" id="GO:0003676">
    <property type="term" value="F:nucleic acid binding"/>
    <property type="evidence" value="ECO:0007669"/>
    <property type="project" value="InterPro"/>
</dbReference>
<reference evidence="3 4" key="2">
    <citation type="submission" date="2018-03" db="EMBL/GenBank/DDBJ databases">
        <title>The ancient ancestry and fast evolution of plastids.</title>
        <authorList>
            <person name="Moore K.R."/>
            <person name="Magnabosco C."/>
            <person name="Momper L."/>
            <person name="Gold D.A."/>
            <person name="Bosak T."/>
            <person name="Fournier G.P."/>
        </authorList>
    </citation>
    <scope>NUCLEOTIDE SEQUENCE [LARGE SCALE GENOMIC DNA]</scope>
    <source>
        <strain evidence="3 4">ULC18</strain>
    </source>
</reference>
<dbReference type="RefSeq" id="WP_106259295.1">
    <property type="nucleotide sequence ID" value="NZ_CAWNSW010000013.1"/>
</dbReference>
<dbReference type="SMART" id="SM00507">
    <property type="entry name" value="HNHc"/>
    <property type="match status" value="1"/>
</dbReference>
<feature type="compositionally biased region" description="Basic and acidic residues" evidence="1">
    <location>
        <begin position="540"/>
        <end position="561"/>
    </location>
</feature>
<feature type="domain" description="Reverse transcriptase" evidence="2">
    <location>
        <begin position="88"/>
        <end position="321"/>
    </location>
</feature>
<evidence type="ECO:0000313" key="3">
    <source>
        <dbReference type="EMBL" id="PSB25211.1"/>
    </source>
</evidence>
<dbReference type="EMBL" id="PVWK01000128">
    <property type="protein sequence ID" value="PSB25211.1"/>
    <property type="molecule type" value="Genomic_DNA"/>
</dbReference>
<dbReference type="Proteomes" id="UP000239576">
    <property type="component" value="Unassembled WGS sequence"/>
</dbReference>
<dbReference type="PANTHER" id="PTHR34047">
    <property type="entry name" value="NUCLEAR INTRON MATURASE 1, MITOCHONDRIAL-RELATED"/>
    <property type="match status" value="1"/>
</dbReference>
<dbReference type="Pfam" id="PF01844">
    <property type="entry name" value="HNH"/>
    <property type="match status" value="1"/>
</dbReference>
<dbReference type="PANTHER" id="PTHR34047:SF10">
    <property type="entry name" value="GROUP II INTRON-ASSOCIATED OPEN READING FRAME"/>
    <property type="match status" value="1"/>
</dbReference>
<dbReference type="InterPro" id="IPR030931">
    <property type="entry name" value="Group_II_RT_mat"/>
</dbReference>
<feature type="region of interest" description="Disordered" evidence="1">
    <location>
        <begin position="540"/>
        <end position="576"/>
    </location>
</feature>
<dbReference type="Pfam" id="PF00078">
    <property type="entry name" value="RVT_1"/>
    <property type="match status" value="1"/>
</dbReference>
<protein>
    <submittedName>
        <fullName evidence="3">Group II intron reverse transcriptase/maturase</fullName>
    </submittedName>
</protein>
<dbReference type="SUPFAM" id="SSF56672">
    <property type="entry name" value="DNA/RNA polymerases"/>
    <property type="match status" value="1"/>
</dbReference>
<evidence type="ECO:0000313" key="4">
    <source>
        <dbReference type="Proteomes" id="UP000239576"/>
    </source>
</evidence>
<dbReference type="Gene3D" id="3.30.70.270">
    <property type="match status" value="1"/>
</dbReference>
<dbReference type="InterPro" id="IPR051083">
    <property type="entry name" value="GrpII_Intron_Splice-Mob/Def"/>
</dbReference>
<keyword evidence="3" id="KW-0695">RNA-directed DNA polymerase</keyword>
<organism evidence="3 4">
    <name type="scientific">Stenomitos frigidus ULC18</name>
    <dbReference type="NCBI Taxonomy" id="2107698"/>
    <lineage>
        <taxon>Bacteria</taxon>
        <taxon>Bacillati</taxon>
        <taxon>Cyanobacteriota</taxon>
        <taxon>Cyanophyceae</taxon>
        <taxon>Leptolyngbyales</taxon>
        <taxon>Leptolyngbyaceae</taxon>
        <taxon>Stenomitos</taxon>
    </lineage>
</organism>
<dbReference type="CDD" id="cd01651">
    <property type="entry name" value="RT_G2_intron"/>
    <property type="match status" value="1"/>
</dbReference>
<dbReference type="GO" id="GO:0008270">
    <property type="term" value="F:zinc ion binding"/>
    <property type="evidence" value="ECO:0007669"/>
    <property type="project" value="InterPro"/>
</dbReference>
<dbReference type="PROSITE" id="PS00028">
    <property type="entry name" value="ZINC_FINGER_C2H2_1"/>
    <property type="match status" value="1"/>
</dbReference>
<dbReference type="GO" id="GO:0004519">
    <property type="term" value="F:endonuclease activity"/>
    <property type="evidence" value="ECO:0007669"/>
    <property type="project" value="InterPro"/>
</dbReference>
<dbReference type="CDD" id="cd00085">
    <property type="entry name" value="HNHc"/>
    <property type="match status" value="1"/>
</dbReference>
<dbReference type="OrthoDB" id="468044at2"/>
<sequence>MSELTTTYEWSTLPWRKLERKVFKLQKQIYQAACRGQRAKVRRLQRLLIHSWAARVLAVRRVTQDNAGKKTAGIDGFKSLPPNQRLSLAQRLQSGWGKASPMRRVWIPKPGNREELRPLHIPTLEDRARQTLFKLALEPQWEAKFEPNSFGFRPGRSCHDAIVAIYLQVCHQPKWILDADLAKCFDTIARQPLLKKLNASPFFTRQIRAWLRAGVMDHFQYSETPQRVPQGGSLSPLLANVALHGMEKYIARYCKGARVIRYADDLLVIHPERQVIEHAQQLLGKWLAKMGLAFKPSKTRLCHTLNSVDGQVGFDFLGFSIRQYRMSKYKSGRSMKGYKTIIQPSQAAMQRHLQRLQAVIRSHKAAPQAALIQHLNPMIRGWSAYFSAQSSKKAYAKLDYLLYQKLRAWAHRRHPTKSGYWRASRYWLVNQGGGWVFAARKGETQVRLRTYVETPIVRHVKVQGNRSLFDGDWSYWATRMGKHPELPARTAKLLRQQRGQCSHCKLYFKSEDLLEVHHLDRNHQNSKWENLTLLHQHCHDQVHSGMHDKHPVVEEPDESKGSRPVLQTSRAGDRPA</sequence>
<gene>
    <name evidence="3" type="primary">ltrA</name>
    <name evidence="3" type="ORF">C7B82_24185</name>
</gene>
<dbReference type="InterPro" id="IPR003615">
    <property type="entry name" value="HNH_nuc"/>
</dbReference>
<dbReference type="PROSITE" id="PS50878">
    <property type="entry name" value="RT_POL"/>
    <property type="match status" value="1"/>
</dbReference>
<accession>A0A2T1DXQ1</accession>
<dbReference type="InterPro" id="IPR043128">
    <property type="entry name" value="Rev_trsase/Diguanyl_cyclase"/>
</dbReference>
<keyword evidence="3" id="KW-0548">Nucleotidyltransferase</keyword>
<dbReference type="InterPro" id="IPR013087">
    <property type="entry name" value="Znf_C2H2_type"/>
</dbReference>
<dbReference type="AlphaFoldDB" id="A0A2T1DXQ1"/>
<dbReference type="InterPro" id="IPR043502">
    <property type="entry name" value="DNA/RNA_pol_sf"/>
</dbReference>